<dbReference type="Gene3D" id="2.120.10.30">
    <property type="entry name" value="TolB, C-terminal domain"/>
    <property type="match status" value="1"/>
</dbReference>
<dbReference type="InterPro" id="IPR007253">
    <property type="entry name" value="Cell_wall-bd_2"/>
</dbReference>
<feature type="chain" id="PRO_5046677713" evidence="1">
    <location>
        <begin position="26"/>
        <end position="621"/>
    </location>
</feature>
<protein>
    <submittedName>
        <fullName evidence="3">Cell wall-binding repeat-containing protein</fullName>
    </submittedName>
</protein>
<sequence length="621" mass="69000">MIKNKLMLMLCAIGMTFSMSTKVLASNNIQRIWGSDRYATAIEVSKSGWANGSEYAVLANGENFPDALSAAPLAKKYNAPILLNPGSTLDSRVEDELKRLGVKQVFIIGGSAVVPDSVKNRLEALNIKTTRLWGQDRYETSIKIAEQLDFNGEVSVANGENFPDALSISPIAAQKSMPVILTPSNTLPDVVAKYIKSNKITKSYIIGEDDVVSDKILNSFPNSERIWGSSKYDTNIAVLRRFQNELNFDKIYMANGENFPDALSGSALAAKNSTCVLLVSDYIGLPTEKFSFDKLPSVKDTEILGGTAVVPDSLVNKVVYPDENEVTNLRLSGSEVRQGDWIYYSTGDYDNASLFKYKTDGTSTVKLCDKGAYNITVIGDWIYYNAIAPELKTSTTNQIAARLYKIKTDGTSDTELSDEPCVWFKIVDNKIYSSSDNSFTTMDLDGGNKINVPVNSMIASPNIIDNYFYYIEQPSEGASKIYKMKNDGTDKVQISSEESYNLYDLKIYNDRLYFTSSNDGHVFHLENMKLDGTEKTSLVDINGGGSFDIYDDWIYYAGLYESNLYKIKIDGSSNTKLLDTPAAAVTSVSNGWIYYYYHTGDDELCFGYKKVRIDGTDNRDY</sequence>
<dbReference type="Proteomes" id="UP001623660">
    <property type="component" value="Unassembled WGS sequence"/>
</dbReference>
<gene>
    <name evidence="3" type="ORF">ACJDU8_03185</name>
</gene>
<accession>A0ABW8SFT8</accession>
<dbReference type="EMBL" id="JBJHZX010000003">
    <property type="protein sequence ID" value="MFL0194582.1"/>
    <property type="molecule type" value="Genomic_DNA"/>
</dbReference>
<name>A0ABW8SFT8_9CLOT</name>
<organism evidence="3 4">
    <name type="scientific">Candidatus Clostridium eludens</name>
    <dbReference type="NCBI Taxonomy" id="3381663"/>
    <lineage>
        <taxon>Bacteria</taxon>
        <taxon>Bacillati</taxon>
        <taxon>Bacillota</taxon>
        <taxon>Clostridia</taxon>
        <taxon>Eubacteriales</taxon>
        <taxon>Clostridiaceae</taxon>
        <taxon>Clostridium</taxon>
    </lineage>
</organism>
<dbReference type="PANTHER" id="PTHR30032">
    <property type="entry name" value="N-ACETYLMURAMOYL-L-ALANINE AMIDASE-RELATED"/>
    <property type="match status" value="1"/>
</dbReference>
<evidence type="ECO:0000313" key="4">
    <source>
        <dbReference type="Proteomes" id="UP001623660"/>
    </source>
</evidence>
<proteinExistence type="predicted"/>
<reference evidence="3 4" key="1">
    <citation type="submission" date="2024-11" db="EMBL/GenBank/DDBJ databases">
        <authorList>
            <person name="Heng Y.C."/>
            <person name="Lim A.C.H."/>
            <person name="Lee J.K.Y."/>
            <person name="Kittelmann S."/>
        </authorList>
    </citation>
    <scope>NUCLEOTIDE SEQUENCE [LARGE SCALE GENOMIC DNA]</scope>
    <source>
        <strain evidence="3 4">WILCCON 0269</strain>
    </source>
</reference>
<dbReference type="SUPFAM" id="SSF69304">
    <property type="entry name" value="Tricorn protease N-terminal domain"/>
    <property type="match status" value="1"/>
</dbReference>
<evidence type="ECO:0000256" key="1">
    <source>
        <dbReference type="SAM" id="SignalP"/>
    </source>
</evidence>
<dbReference type="InterPro" id="IPR011042">
    <property type="entry name" value="6-blade_b-propeller_TolB-like"/>
</dbReference>
<dbReference type="RefSeq" id="WP_406790704.1">
    <property type="nucleotide sequence ID" value="NZ_JBJHZX010000003.1"/>
</dbReference>
<comment type="caution">
    <text evidence="3">The sequence shown here is derived from an EMBL/GenBank/DDBJ whole genome shotgun (WGS) entry which is preliminary data.</text>
</comment>
<feature type="signal peptide" evidence="1">
    <location>
        <begin position="1"/>
        <end position="25"/>
    </location>
</feature>
<dbReference type="InterPro" id="IPR051922">
    <property type="entry name" value="Bact_Sporulation_Assoc"/>
</dbReference>
<dbReference type="InterPro" id="IPR032485">
    <property type="entry name" value="LRP1-like_beta_prop"/>
</dbReference>
<keyword evidence="1" id="KW-0732">Signal</keyword>
<evidence type="ECO:0000259" key="2">
    <source>
        <dbReference type="Pfam" id="PF16472"/>
    </source>
</evidence>
<evidence type="ECO:0000313" key="3">
    <source>
        <dbReference type="EMBL" id="MFL0194582.1"/>
    </source>
</evidence>
<dbReference type="Gene3D" id="3.40.50.12090">
    <property type="match status" value="2"/>
</dbReference>
<dbReference type="PANTHER" id="PTHR30032:SF8">
    <property type="entry name" value="GERMINATION-SPECIFIC N-ACETYLMURAMOYL-L-ALANINE AMIDASE"/>
    <property type="match status" value="1"/>
</dbReference>
<feature type="domain" description="Prolow-density lipoprotein receptor-related protein 1-like beta-propeller" evidence="2">
    <location>
        <begin position="325"/>
        <end position="602"/>
    </location>
</feature>
<dbReference type="Pfam" id="PF16472">
    <property type="entry name" value="DUF5050"/>
    <property type="match status" value="1"/>
</dbReference>
<keyword evidence="4" id="KW-1185">Reference proteome</keyword>
<dbReference type="Pfam" id="PF04122">
    <property type="entry name" value="CW_binding_2"/>
    <property type="match status" value="3"/>
</dbReference>